<gene>
    <name evidence="2" type="ORF">ATY39_14865</name>
</gene>
<name>A0A143HH51_9BACL</name>
<keyword evidence="1" id="KW-0472">Membrane</keyword>
<sequence>MKTFIILLQKEFRESWRSFKFLWMPLLFILLGITDPLTNYYMEDILNAVGNMPDDFSLSLPDFVPIDILMASTGQFQSIGLIAFVITIAGMINRERQNGTATLIYVRPISFIALFMSKWVVGSILGILSVSLGYAGSMYYTAILYGSVDTMAFIQMVLSYCAWIVFATAVALMFSAIFKTAFATTFTIIVIPFGVMIDALIGQYWHISPWKLANYSVQLLSDTHNEYYIKTLLLTIILMVLAIIIGILFTRKNAGTTKI</sequence>
<feature type="transmembrane region" description="Helical" evidence="1">
    <location>
        <begin position="186"/>
        <end position="207"/>
    </location>
</feature>
<dbReference type="AlphaFoldDB" id="A0A143HH51"/>
<dbReference type="Pfam" id="PF12679">
    <property type="entry name" value="ABC2_membrane_2"/>
    <property type="match status" value="1"/>
</dbReference>
<keyword evidence="3" id="KW-1185">Reference proteome</keyword>
<dbReference type="GO" id="GO:0005886">
    <property type="term" value="C:plasma membrane"/>
    <property type="evidence" value="ECO:0007669"/>
    <property type="project" value="UniProtKB-SubCell"/>
</dbReference>
<dbReference type="STRING" id="241244.ATY39_14865"/>
<reference evidence="2 3" key="1">
    <citation type="journal article" date="2016" name="Genome Announc.">
        <title>Whole-Genome Sequence of Rummeliibacillus stabekisii Strain PP9 Isolated from Antarctic Soil.</title>
        <authorList>
            <person name="da Mota F.F."/>
            <person name="Vollu R.E."/>
            <person name="Jurelevicius D."/>
            <person name="Seldin L."/>
        </authorList>
    </citation>
    <scope>NUCLEOTIDE SEQUENCE [LARGE SCALE GENOMIC DNA]</scope>
    <source>
        <strain evidence="2 3">PP9</strain>
    </source>
</reference>
<dbReference type="EMBL" id="CP014806">
    <property type="protein sequence ID" value="AMX00582.1"/>
    <property type="molecule type" value="Genomic_DNA"/>
</dbReference>
<proteinExistence type="predicted"/>
<protein>
    <submittedName>
        <fullName evidence="2">ABC transporter permease</fullName>
    </submittedName>
</protein>
<feature type="transmembrane region" description="Helical" evidence="1">
    <location>
        <begin position="152"/>
        <end position="174"/>
    </location>
</feature>
<evidence type="ECO:0000313" key="3">
    <source>
        <dbReference type="Proteomes" id="UP000076021"/>
    </source>
</evidence>
<evidence type="ECO:0000256" key="1">
    <source>
        <dbReference type="SAM" id="Phobius"/>
    </source>
</evidence>
<dbReference type="Proteomes" id="UP000076021">
    <property type="component" value="Chromosome"/>
</dbReference>
<organism evidence="2 3">
    <name type="scientific">Rummeliibacillus stabekisii</name>
    <dbReference type="NCBI Taxonomy" id="241244"/>
    <lineage>
        <taxon>Bacteria</taxon>
        <taxon>Bacillati</taxon>
        <taxon>Bacillota</taxon>
        <taxon>Bacilli</taxon>
        <taxon>Bacillales</taxon>
        <taxon>Caryophanaceae</taxon>
        <taxon>Rummeliibacillus</taxon>
    </lineage>
</organism>
<dbReference type="RefSeq" id="WP_066791104.1">
    <property type="nucleotide sequence ID" value="NZ_CP014806.1"/>
</dbReference>
<keyword evidence="1" id="KW-0812">Transmembrane</keyword>
<feature type="transmembrane region" description="Helical" evidence="1">
    <location>
        <begin position="21"/>
        <end position="42"/>
    </location>
</feature>
<dbReference type="OrthoDB" id="4187110at2"/>
<evidence type="ECO:0000313" key="2">
    <source>
        <dbReference type="EMBL" id="AMX00582.1"/>
    </source>
</evidence>
<reference evidence="3" key="2">
    <citation type="submission" date="2016-03" db="EMBL/GenBank/DDBJ databases">
        <authorList>
            <person name="Ploux O."/>
        </authorList>
    </citation>
    <scope>NUCLEOTIDE SEQUENCE [LARGE SCALE GENOMIC DNA]</scope>
    <source>
        <strain evidence="3">PP9</strain>
    </source>
</reference>
<accession>A0A143HH51</accession>
<feature type="transmembrane region" description="Helical" evidence="1">
    <location>
        <begin position="104"/>
        <end position="132"/>
    </location>
</feature>
<feature type="transmembrane region" description="Helical" evidence="1">
    <location>
        <begin position="68"/>
        <end position="92"/>
    </location>
</feature>
<dbReference type="KEGG" id="rst:ATY39_14865"/>
<dbReference type="GO" id="GO:0140359">
    <property type="term" value="F:ABC-type transporter activity"/>
    <property type="evidence" value="ECO:0007669"/>
    <property type="project" value="InterPro"/>
</dbReference>
<feature type="transmembrane region" description="Helical" evidence="1">
    <location>
        <begin position="227"/>
        <end position="249"/>
    </location>
</feature>
<keyword evidence="1" id="KW-1133">Transmembrane helix</keyword>